<evidence type="ECO:0000313" key="1">
    <source>
        <dbReference type="EMBL" id="PRY12118.1"/>
    </source>
</evidence>
<dbReference type="Proteomes" id="UP000238083">
    <property type="component" value="Unassembled WGS sequence"/>
</dbReference>
<name>A0A2T0QZJ7_9ACTN</name>
<comment type="caution">
    <text evidence="1">The sequence shown here is derived from an EMBL/GenBank/DDBJ whole genome shotgun (WGS) entry which is preliminary data.</text>
</comment>
<organism evidence="1 2">
    <name type="scientific">Kineococcus rhizosphaerae</name>
    <dbReference type="NCBI Taxonomy" id="559628"/>
    <lineage>
        <taxon>Bacteria</taxon>
        <taxon>Bacillati</taxon>
        <taxon>Actinomycetota</taxon>
        <taxon>Actinomycetes</taxon>
        <taxon>Kineosporiales</taxon>
        <taxon>Kineosporiaceae</taxon>
        <taxon>Kineococcus</taxon>
    </lineage>
</organism>
<protein>
    <submittedName>
        <fullName evidence="1">Uncharacterized protein</fullName>
    </submittedName>
</protein>
<sequence>MVLLDGYEDWMTGTLVYDRVFWDLDAVGLR</sequence>
<evidence type="ECO:0000313" key="2">
    <source>
        <dbReference type="Proteomes" id="UP000238083"/>
    </source>
</evidence>
<proteinExistence type="predicted"/>
<reference evidence="1 2" key="1">
    <citation type="submission" date="2018-03" db="EMBL/GenBank/DDBJ databases">
        <title>Genomic Encyclopedia of Archaeal and Bacterial Type Strains, Phase II (KMG-II): from individual species to whole genera.</title>
        <authorList>
            <person name="Goeker M."/>
        </authorList>
    </citation>
    <scope>NUCLEOTIDE SEQUENCE [LARGE SCALE GENOMIC DNA]</scope>
    <source>
        <strain evidence="1 2">DSM 19711</strain>
    </source>
</reference>
<dbReference type="EMBL" id="PVZF01000011">
    <property type="protein sequence ID" value="PRY12118.1"/>
    <property type="molecule type" value="Genomic_DNA"/>
</dbReference>
<dbReference type="AlphaFoldDB" id="A0A2T0QZJ7"/>
<accession>A0A2T0QZJ7</accession>
<gene>
    <name evidence="1" type="ORF">CLV37_11174</name>
</gene>
<keyword evidence="2" id="KW-1185">Reference proteome</keyword>